<gene>
    <name evidence="2" type="ORF">DI569_05995</name>
</gene>
<reference evidence="2 3" key="1">
    <citation type="submission" date="2017-08" db="EMBL/GenBank/DDBJ databases">
        <title>Infants hospitalized years apart are colonized by the same room-sourced microbial strains.</title>
        <authorList>
            <person name="Brooks B."/>
            <person name="Olm M.R."/>
            <person name="Firek B.A."/>
            <person name="Baker R."/>
            <person name="Thomas B.C."/>
            <person name="Morowitz M.J."/>
            <person name="Banfield J.F."/>
        </authorList>
    </citation>
    <scope>NUCLEOTIDE SEQUENCE [LARGE SCALE GENOMIC DNA]</scope>
    <source>
        <strain evidence="2">S2_005_003_R2_47</strain>
    </source>
</reference>
<dbReference type="InterPro" id="IPR012349">
    <property type="entry name" value="Split_barrel_FMN-bd"/>
</dbReference>
<dbReference type="AlphaFoldDB" id="A0A2W5L3M8"/>
<dbReference type="Gene3D" id="2.30.110.10">
    <property type="entry name" value="Electron Transport, Fmn-binding Protein, Chain A"/>
    <property type="match status" value="1"/>
</dbReference>
<proteinExistence type="predicted"/>
<evidence type="ECO:0000313" key="3">
    <source>
        <dbReference type="Proteomes" id="UP000248597"/>
    </source>
</evidence>
<accession>A0A2W5L3M8</accession>
<protein>
    <submittedName>
        <fullName evidence="2">Pyridoxamine 5-phosphate oxidase</fullName>
    </submittedName>
</protein>
<dbReference type="Pfam" id="PF01243">
    <property type="entry name" value="PNPOx_N"/>
    <property type="match status" value="1"/>
</dbReference>
<evidence type="ECO:0000259" key="1">
    <source>
        <dbReference type="Pfam" id="PF01243"/>
    </source>
</evidence>
<organism evidence="2 3">
    <name type="scientific">Sphingopyxis macrogoltabida</name>
    <name type="common">Sphingomonas macrogoltabidus</name>
    <dbReference type="NCBI Taxonomy" id="33050"/>
    <lineage>
        <taxon>Bacteria</taxon>
        <taxon>Pseudomonadati</taxon>
        <taxon>Pseudomonadota</taxon>
        <taxon>Alphaproteobacteria</taxon>
        <taxon>Sphingomonadales</taxon>
        <taxon>Sphingomonadaceae</taxon>
        <taxon>Sphingopyxis</taxon>
    </lineage>
</organism>
<evidence type="ECO:0000313" key="2">
    <source>
        <dbReference type="EMBL" id="PZQ22979.1"/>
    </source>
</evidence>
<comment type="caution">
    <text evidence="2">The sequence shown here is derived from an EMBL/GenBank/DDBJ whole genome shotgun (WGS) entry which is preliminary data.</text>
</comment>
<dbReference type="Proteomes" id="UP000248597">
    <property type="component" value="Unassembled WGS sequence"/>
</dbReference>
<dbReference type="PANTHER" id="PTHR42815:SF2">
    <property type="entry name" value="FAD-BINDING, PUTATIVE (AFU_ORTHOLOGUE AFUA_6G07600)-RELATED"/>
    <property type="match status" value="1"/>
</dbReference>
<dbReference type="SUPFAM" id="SSF50475">
    <property type="entry name" value="FMN-binding split barrel"/>
    <property type="match status" value="1"/>
</dbReference>
<name>A0A2W5L3M8_SPHMC</name>
<dbReference type="InterPro" id="IPR011576">
    <property type="entry name" value="Pyridox_Oxase_N"/>
</dbReference>
<sequence>MAAIDSIAALEAVVGKAPPAIDLKIIDHLDATARRWLAAAPLMFAGIGDGDGIAMTLAGGAPGFAGGDAACLSVPLDRIDAPERLRPGSGFGSLFLIPGIGETLRINGRVSEAADGFARIAVEECYVHCAKALIRSDFWTADPQDDAPTTRDAFIADARFMALATIDPAGKADVSPKGDPAGRMTRIDKGAIVFPDRPGNRRTDSFRNIIAQPRVGGALLIPGSAHVATFTGTVSLTSDESAREPFTVQGKRPLLAGRIDDLDIAIAPSAALTRAALWPAAAAPDDIRPAKMFAEHLRLNKTKGIGARIASAVVSIPGFMQKGLAKDYKDNLY</sequence>
<dbReference type="PANTHER" id="PTHR42815">
    <property type="entry name" value="FAD-BINDING, PUTATIVE (AFU_ORTHOLOGUE AFUA_6G07600)-RELATED"/>
    <property type="match status" value="1"/>
</dbReference>
<dbReference type="EMBL" id="QFPJ01000010">
    <property type="protein sequence ID" value="PZQ22979.1"/>
    <property type="molecule type" value="Genomic_DNA"/>
</dbReference>
<feature type="domain" description="Pyridoxamine 5'-phosphate oxidase N-terminal" evidence="1">
    <location>
        <begin position="152"/>
        <end position="246"/>
    </location>
</feature>